<dbReference type="EMBL" id="JACHMN010000003">
    <property type="protein sequence ID" value="MBB5872151.1"/>
    <property type="molecule type" value="Genomic_DNA"/>
</dbReference>
<feature type="transmembrane region" description="Helical" evidence="6">
    <location>
        <begin position="222"/>
        <end position="241"/>
    </location>
</feature>
<keyword evidence="3 6" id="KW-0812">Transmembrane</keyword>
<dbReference type="InterPro" id="IPR002994">
    <property type="entry name" value="Surf1/Shy1"/>
</dbReference>
<dbReference type="PANTHER" id="PTHR23427">
    <property type="entry name" value="SURFEIT LOCUS PROTEIN"/>
    <property type="match status" value="1"/>
</dbReference>
<dbReference type="Pfam" id="PF02104">
    <property type="entry name" value="SURF1"/>
    <property type="match status" value="1"/>
</dbReference>
<evidence type="ECO:0000256" key="1">
    <source>
        <dbReference type="ARBA" id="ARBA00004370"/>
    </source>
</evidence>
<protein>
    <recommendedName>
        <fullName evidence="6">SURF1-like protein</fullName>
    </recommendedName>
</protein>
<organism evidence="7 8">
    <name type="scientific">Allocatelliglobosispora scoriae</name>
    <dbReference type="NCBI Taxonomy" id="643052"/>
    <lineage>
        <taxon>Bacteria</taxon>
        <taxon>Bacillati</taxon>
        <taxon>Actinomycetota</taxon>
        <taxon>Actinomycetes</taxon>
        <taxon>Micromonosporales</taxon>
        <taxon>Micromonosporaceae</taxon>
        <taxon>Allocatelliglobosispora</taxon>
    </lineage>
</organism>
<evidence type="ECO:0000256" key="4">
    <source>
        <dbReference type="ARBA" id="ARBA00022989"/>
    </source>
</evidence>
<evidence type="ECO:0000313" key="7">
    <source>
        <dbReference type="EMBL" id="MBB5872151.1"/>
    </source>
</evidence>
<evidence type="ECO:0000256" key="2">
    <source>
        <dbReference type="ARBA" id="ARBA00007165"/>
    </source>
</evidence>
<evidence type="ECO:0000313" key="8">
    <source>
        <dbReference type="Proteomes" id="UP000587527"/>
    </source>
</evidence>
<dbReference type="PROSITE" id="PS50895">
    <property type="entry name" value="SURF1"/>
    <property type="match status" value="1"/>
</dbReference>
<name>A0A841BZR7_9ACTN</name>
<sequence length="265" mass="28333">MRTFLTFRWLGLLAAAIALAVGMVFLGVWQLSRYEVRDSINGRIDAGAAGATAALDEVLPAPTGPAGQAGPLPADEAQWRRIEVTGEYAQQHEVLVRNRTVGGRVGYEIVTPLVLSDGTAVLVDRGWIPPDPAGLTKPPVVPAPPSGRVTIIGRVHLTESGAQAPEQINGHPEVRRIGVTQIATLVPHPVWGAYLLAVDGTPGSTNATVGVQRENSWQNAAYVAQWWLFAALTLFGYFYLLRKEIIAARAPAAEPANEAERARVG</sequence>
<dbReference type="PANTHER" id="PTHR23427:SF2">
    <property type="entry name" value="SURFEIT LOCUS PROTEIN 1"/>
    <property type="match status" value="1"/>
</dbReference>
<evidence type="ECO:0000256" key="3">
    <source>
        <dbReference type="ARBA" id="ARBA00022692"/>
    </source>
</evidence>
<keyword evidence="6" id="KW-1003">Cell membrane</keyword>
<dbReference type="InterPro" id="IPR045214">
    <property type="entry name" value="Surf1/Surf4"/>
</dbReference>
<comment type="similarity">
    <text evidence="2 6">Belongs to the SURF1 family.</text>
</comment>
<dbReference type="RefSeq" id="WP_184841541.1">
    <property type="nucleotide sequence ID" value="NZ_JACHMN010000003.1"/>
</dbReference>
<proteinExistence type="inferred from homology"/>
<dbReference type="GO" id="GO:0005886">
    <property type="term" value="C:plasma membrane"/>
    <property type="evidence" value="ECO:0007669"/>
    <property type="project" value="UniProtKB-SubCell"/>
</dbReference>
<evidence type="ECO:0000256" key="5">
    <source>
        <dbReference type="ARBA" id="ARBA00023136"/>
    </source>
</evidence>
<keyword evidence="4 6" id="KW-1133">Transmembrane helix</keyword>
<comment type="caution">
    <text evidence="7">The sequence shown here is derived from an EMBL/GenBank/DDBJ whole genome shotgun (WGS) entry which is preliminary data.</text>
</comment>
<dbReference type="Proteomes" id="UP000587527">
    <property type="component" value="Unassembled WGS sequence"/>
</dbReference>
<keyword evidence="5 6" id="KW-0472">Membrane</keyword>
<accession>A0A841BZR7</accession>
<gene>
    <name evidence="7" type="ORF">F4553_005585</name>
</gene>
<dbReference type="CDD" id="cd06662">
    <property type="entry name" value="SURF1"/>
    <property type="match status" value="1"/>
</dbReference>
<dbReference type="AlphaFoldDB" id="A0A841BZR7"/>
<evidence type="ECO:0000256" key="6">
    <source>
        <dbReference type="RuleBase" id="RU363076"/>
    </source>
</evidence>
<comment type="caution">
    <text evidence="6">Lacks conserved residue(s) required for the propagation of feature annotation.</text>
</comment>
<reference evidence="7 8" key="1">
    <citation type="submission" date="2020-08" db="EMBL/GenBank/DDBJ databases">
        <title>Sequencing the genomes of 1000 actinobacteria strains.</title>
        <authorList>
            <person name="Klenk H.-P."/>
        </authorList>
    </citation>
    <scope>NUCLEOTIDE SEQUENCE [LARGE SCALE GENOMIC DNA]</scope>
    <source>
        <strain evidence="7 8">DSM 45362</strain>
    </source>
</reference>
<keyword evidence="8" id="KW-1185">Reference proteome</keyword>
<comment type="subcellular location">
    <subcellularLocation>
        <location evidence="6">Cell membrane</location>
        <topology evidence="6">Multi-pass membrane protein</topology>
    </subcellularLocation>
    <subcellularLocation>
        <location evidence="1">Membrane</location>
    </subcellularLocation>
</comment>